<dbReference type="AlphaFoldDB" id="A0A1M5B505"/>
<dbReference type="EMBL" id="FQUO01000007">
    <property type="protein sequence ID" value="SHF37520.1"/>
    <property type="molecule type" value="Genomic_DNA"/>
</dbReference>
<sequence length="152" mass="16735">MYTGMLHLHSFGRWVVLVLLLLAIAKHLTAGNRAYTKGDAKTSLFLMIASDTMLLVGIYLWLAGPWGLQLIQANGMSGAMGDAVTRFYAVEHQIGMILGIAMIHIGKAQGKKSIPDTAKHRRTAIFYIIALLIILVSIPWPFREVGAGRGWF</sequence>
<dbReference type="RefSeq" id="WP_073042914.1">
    <property type="nucleotide sequence ID" value="NZ_FQUO01000007.1"/>
</dbReference>
<keyword evidence="3" id="KW-1185">Reference proteome</keyword>
<protein>
    <recommendedName>
        <fullName evidence="4">Cytochrome b561</fullName>
    </recommendedName>
</protein>
<gene>
    <name evidence="2" type="ORF">SAMN05444008_107142</name>
</gene>
<proteinExistence type="predicted"/>
<keyword evidence="1" id="KW-0812">Transmembrane</keyword>
<keyword evidence="1" id="KW-0472">Membrane</keyword>
<feature type="transmembrane region" description="Helical" evidence="1">
    <location>
        <begin position="124"/>
        <end position="142"/>
    </location>
</feature>
<name>A0A1M5B505_9BACT</name>
<dbReference type="OrthoDB" id="329514at2"/>
<feature type="transmembrane region" description="Helical" evidence="1">
    <location>
        <begin position="44"/>
        <end position="63"/>
    </location>
</feature>
<reference evidence="2 3" key="1">
    <citation type="submission" date="2016-11" db="EMBL/GenBank/DDBJ databases">
        <authorList>
            <person name="Jaros S."/>
            <person name="Januszkiewicz K."/>
            <person name="Wedrychowicz H."/>
        </authorList>
    </citation>
    <scope>NUCLEOTIDE SEQUENCE [LARGE SCALE GENOMIC DNA]</scope>
    <source>
        <strain evidence="2 3">DSM 26897</strain>
    </source>
</reference>
<keyword evidence="1" id="KW-1133">Transmembrane helix</keyword>
<dbReference type="Proteomes" id="UP000184368">
    <property type="component" value="Unassembled WGS sequence"/>
</dbReference>
<evidence type="ECO:0000313" key="3">
    <source>
        <dbReference type="Proteomes" id="UP000184368"/>
    </source>
</evidence>
<evidence type="ECO:0000313" key="2">
    <source>
        <dbReference type="EMBL" id="SHF37520.1"/>
    </source>
</evidence>
<feature type="transmembrane region" description="Helical" evidence="1">
    <location>
        <begin position="6"/>
        <end position="24"/>
    </location>
</feature>
<feature type="transmembrane region" description="Helical" evidence="1">
    <location>
        <begin position="83"/>
        <end position="103"/>
    </location>
</feature>
<organism evidence="2 3">
    <name type="scientific">Cnuella takakiae</name>
    <dbReference type="NCBI Taxonomy" id="1302690"/>
    <lineage>
        <taxon>Bacteria</taxon>
        <taxon>Pseudomonadati</taxon>
        <taxon>Bacteroidota</taxon>
        <taxon>Chitinophagia</taxon>
        <taxon>Chitinophagales</taxon>
        <taxon>Chitinophagaceae</taxon>
        <taxon>Cnuella</taxon>
    </lineage>
</organism>
<dbReference type="STRING" id="1302690.BUE76_16680"/>
<evidence type="ECO:0008006" key="4">
    <source>
        <dbReference type="Google" id="ProtNLM"/>
    </source>
</evidence>
<accession>A0A1M5B505</accession>
<evidence type="ECO:0000256" key="1">
    <source>
        <dbReference type="SAM" id="Phobius"/>
    </source>
</evidence>